<comment type="similarity">
    <text evidence="5">Belongs to the ERGIC family.</text>
</comment>
<proteinExistence type="inferred from homology"/>
<dbReference type="GO" id="GO:0030134">
    <property type="term" value="C:COPII-coated ER to Golgi transport vesicle"/>
    <property type="evidence" value="ECO:0007669"/>
    <property type="project" value="TreeGrafter"/>
</dbReference>
<keyword evidence="4 5" id="KW-0472">Membrane</keyword>
<keyword evidence="5" id="KW-0813">Transport</keyword>
<dbReference type="InterPro" id="IPR045888">
    <property type="entry name" value="Erv"/>
</dbReference>
<evidence type="ECO:0000256" key="2">
    <source>
        <dbReference type="ARBA" id="ARBA00022692"/>
    </source>
</evidence>
<comment type="caution">
    <text evidence="5">Lacks conserved residue(s) required for the propagation of feature annotation.</text>
</comment>
<evidence type="ECO:0000313" key="8">
    <source>
        <dbReference type="EMBL" id="KAJ9133477.1"/>
    </source>
</evidence>
<protein>
    <recommendedName>
        <fullName evidence="5">Endoplasmic reticulum-Golgi intermediate compartment protein</fullName>
    </recommendedName>
</protein>
<dbReference type="GO" id="GO:0033116">
    <property type="term" value="C:endoplasmic reticulum-Golgi intermediate compartment membrane"/>
    <property type="evidence" value="ECO:0007669"/>
    <property type="project" value="UniProtKB-SubCell"/>
</dbReference>
<keyword evidence="3 5" id="KW-1133">Transmembrane helix</keyword>
<comment type="subcellular location">
    <subcellularLocation>
        <location evidence="5">Endoplasmic reticulum membrane</location>
        <topology evidence="5">Multi-pass membrane protein</topology>
    </subcellularLocation>
    <subcellularLocation>
        <location evidence="5">Endoplasmic reticulum-Golgi intermediate compartment membrane</location>
        <topology evidence="5">Multi-pass membrane protein</topology>
    </subcellularLocation>
    <subcellularLocation>
        <location evidence="5">Golgi apparatus membrane</location>
        <topology evidence="5">Multi-pass membrane protein</topology>
    </subcellularLocation>
    <subcellularLocation>
        <location evidence="1">Membrane</location>
    </subcellularLocation>
</comment>
<dbReference type="PANTHER" id="PTHR10984">
    <property type="entry name" value="ENDOPLASMIC RETICULUM-GOLGI INTERMEDIATE COMPARTMENT PROTEIN"/>
    <property type="match status" value="1"/>
</dbReference>
<sequence length="397" mass="44736">MMNDYQQNDYQQNGYQNGYHDEKRHLDEDSFGAKGNIVAAFDAFPKSKPQYVQRTSGGGKWTVAMIVVSVILLWSELSRWWRGEEMHTFAVEKGISRSMQINLDVVVRMKCADLHVNVQDAAGDLILAASMLKRDPTNWSQWVDNKGIHKLGRDKEGRVLTGEGFTSISHDEGFGEEHIHDIVALGRKKARWGKTPRIWGGGEPDSCRIYGSLELNKVQGDFHITARGHGYPEMGRHLDHDSFNFSHIVNELSFGPFLPSLVNPLDRTISVATSHFYKFQYFISVVPTTYSVGYPGTSGSRTILTNQYAVTEQEKDIGERTIPGIFVKYDIEPILLNIVETRDSFFVFLIKVVNILSGALVAGHWGFTMTEWLKEVVGKRRRASSEGMLGAKGYHAD</sequence>
<evidence type="ECO:0000256" key="1">
    <source>
        <dbReference type="ARBA" id="ARBA00004370"/>
    </source>
</evidence>
<accession>A0AA38RCC9</accession>
<evidence type="ECO:0000259" key="7">
    <source>
        <dbReference type="Pfam" id="PF13850"/>
    </source>
</evidence>
<reference evidence="8" key="1">
    <citation type="submission" date="2022-07" db="EMBL/GenBank/DDBJ databases">
        <title>Fungi with potential for degradation of polypropylene.</title>
        <authorList>
            <person name="Gostincar C."/>
        </authorList>
    </citation>
    <scope>NUCLEOTIDE SEQUENCE</scope>
    <source>
        <strain evidence="8">EXF-13287</strain>
    </source>
</reference>
<dbReference type="AlphaFoldDB" id="A0AA38RCC9"/>
<keyword evidence="2 5" id="KW-0812">Transmembrane</keyword>
<dbReference type="GO" id="GO:0006890">
    <property type="term" value="P:retrograde vesicle-mediated transport, Golgi to endoplasmic reticulum"/>
    <property type="evidence" value="ECO:0007669"/>
    <property type="project" value="TreeGrafter"/>
</dbReference>
<dbReference type="GO" id="GO:0006888">
    <property type="term" value="P:endoplasmic reticulum to Golgi vesicle-mediated transport"/>
    <property type="evidence" value="ECO:0007669"/>
    <property type="project" value="UniProtKB-UniRule"/>
</dbReference>
<evidence type="ECO:0000313" key="9">
    <source>
        <dbReference type="Proteomes" id="UP001174691"/>
    </source>
</evidence>
<name>A0AA38RCC9_9PEZI</name>
<dbReference type="InterPro" id="IPR039542">
    <property type="entry name" value="Erv_N"/>
</dbReference>
<keyword evidence="5" id="KW-0256">Endoplasmic reticulum</keyword>
<keyword evidence="9" id="KW-1185">Reference proteome</keyword>
<comment type="caution">
    <text evidence="8">The sequence shown here is derived from an EMBL/GenBank/DDBJ whole genome shotgun (WGS) entry which is preliminary data.</text>
</comment>
<dbReference type="GO" id="GO:0000139">
    <property type="term" value="C:Golgi membrane"/>
    <property type="evidence" value="ECO:0007669"/>
    <property type="project" value="UniProtKB-SubCell"/>
</dbReference>
<dbReference type="Proteomes" id="UP001174691">
    <property type="component" value="Unassembled WGS sequence"/>
</dbReference>
<feature type="domain" description="Endoplasmic reticulum vesicle transporter C-terminal" evidence="6">
    <location>
        <begin position="205"/>
        <end position="362"/>
    </location>
</feature>
<feature type="transmembrane region" description="Helical" evidence="5">
    <location>
        <begin position="345"/>
        <end position="367"/>
    </location>
</feature>
<keyword evidence="5" id="KW-0333">Golgi apparatus</keyword>
<comment type="function">
    <text evidence="5">Plays a role in transport between endoplasmic reticulum and Golgi.</text>
</comment>
<dbReference type="InterPro" id="IPR012936">
    <property type="entry name" value="Erv_C"/>
</dbReference>
<evidence type="ECO:0000259" key="6">
    <source>
        <dbReference type="Pfam" id="PF07970"/>
    </source>
</evidence>
<gene>
    <name evidence="8" type="ORF">NKR19_g9043</name>
</gene>
<dbReference type="GO" id="GO:0005789">
    <property type="term" value="C:endoplasmic reticulum membrane"/>
    <property type="evidence" value="ECO:0007669"/>
    <property type="project" value="UniProtKB-SubCell"/>
</dbReference>
<feature type="domain" description="Endoplasmic reticulum vesicle transporter N-terminal" evidence="7">
    <location>
        <begin position="39"/>
        <end position="125"/>
    </location>
</feature>
<dbReference type="EMBL" id="JANBVN010000201">
    <property type="protein sequence ID" value="KAJ9133477.1"/>
    <property type="molecule type" value="Genomic_DNA"/>
</dbReference>
<evidence type="ECO:0000256" key="4">
    <source>
        <dbReference type="ARBA" id="ARBA00023136"/>
    </source>
</evidence>
<evidence type="ECO:0000256" key="5">
    <source>
        <dbReference type="RuleBase" id="RU369013"/>
    </source>
</evidence>
<keyword evidence="5" id="KW-0931">ER-Golgi transport</keyword>
<dbReference type="PANTHER" id="PTHR10984:SF81">
    <property type="entry name" value="ER-DERIVED VESICLES PROTEIN ERV41"/>
    <property type="match status" value="1"/>
</dbReference>
<organism evidence="8 9">
    <name type="scientific">Coniochaeta hoffmannii</name>
    <dbReference type="NCBI Taxonomy" id="91930"/>
    <lineage>
        <taxon>Eukaryota</taxon>
        <taxon>Fungi</taxon>
        <taxon>Dikarya</taxon>
        <taxon>Ascomycota</taxon>
        <taxon>Pezizomycotina</taxon>
        <taxon>Sordariomycetes</taxon>
        <taxon>Sordariomycetidae</taxon>
        <taxon>Coniochaetales</taxon>
        <taxon>Coniochaetaceae</taxon>
        <taxon>Coniochaeta</taxon>
    </lineage>
</organism>
<evidence type="ECO:0000256" key="3">
    <source>
        <dbReference type="ARBA" id="ARBA00022989"/>
    </source>
</evidence>
<dbReference type="Pfam" id="PF13850">
    <property type="entry name" value="ERGIC_N"/>
    <property type="match status" value="1"/>
</dbReference>
<dbReference type="Pfam" id="PF07970">
    <property type="entry name" value="COPIIcoated_ERV"/>
    <property type="match status" value="1"/>
</dbReference>